<accession>A0A515D9Q6</accession>
<sequence length="196" mass="21934">MSFDQPATVDDLLNYRLNCLLASSGVMVVRLCEGLYGITRREWRLIAILAAHGVMSPSELAARGHLERARVSRHITELVAKKLMTRVGMPEDKRRAQVELTDQGRKLYDELFPQSVKFNNMVLHALTASELAAFDRALTRLTEVAERLSNSHPVVAKADRRHGGSRRFVKPESVGGLWPTSINDAPGMSRSRSRTK</sequence>
<reference evidence="2 3" key="1">
    <citation type="submission" date="2019-01" db="EMBL/GenBank/DDBJ databases">
        <title>Genomic insights into a novel species Rhodoferax sp.</title>
        <authorList>
            <person name="Jin L."/>
        </authorList>
    </citation>
    <scope>NUCLEOTIDE SEQUENCE [LARGE SCALE GENOMIC DNA]</scope>
    <source>
        <strain evidence="2 3">CHu59-6-5</strain>
    </source>
</reference>
<dbReference type="SUPFAM" id="SSF46785">
    <property type="entry name" value="Winged helix' DNA-binding domain"/>
    <property type="match status" value="1"/>
</dbReference>
<dbReference type="EMBL" id="CP035503">
    <property type="protein sequence ID" value="QDL37152.1"/>
    <property type="molecule type" value="Genomic_DNA"/>
</dbReference>
<gene>
    <name evidence="2" type="ORF">EUB48_07535</name>
</gene>
<evidence type="ECO:0000259" key="1">
    <source>
        <dbReference type="PROSITE" id="PS50995"/>
    </source>
</evidence>
<dbReference type="AlphaFoldDB" id="A0A515D9Q6"/>
<dbReference type="PRINTS" id="PR00598">
    <property type="entry name" value="HTHMARR"/>
</dbReference>
<dbReference type="OrthoDB" id="8654642at2"/>
<dbReference type="InterPro" id="IPR039422">
    <property type="entry name" value="MarR/SlyA-like"/>
</dbReference>
<dbReference type="PANTHER" id="PTHR33164:SF43">
    <property type="entry name" value="HTH-TYPE TRANSCRIPTIONAL REPRESSOR YETL"/>
    <property type="match status" value="1"/>
</dbReference>
<evidence type="ECO:0000313" key="3">
    <source>
        <dbReference type="Proteomes" id="UP000316798"/>
    </source>
</evidence>
<organism evidence="2 3">
    <name type="scientific">Rhodoferax sediminis</name>
    <dbReference type="NCBI Taxonomy" id="2509614"/>
    <lineage>
        <taxon>Bacteria</taxon>
        <taxon>Pseudomonadati</taxon>
        <taxon>Pseudomonadota</taxon>
        <taxon>Betaproteobacteria</taxon>
        <taxon>Burkholderiales</taxon>
        <taxon>Comamonadaceae</taxon>
        <taxon>Rhodoferax</taxon>
    </lineage>
</organism>
<proteinExistence type="predicted"/>
<dbReference type="Gene3D" id="1.10.10.10">
    <property type="entry name" value="Winged helix-like DNA-binding domain superfamily/Winged helix DNA-binding domain"/>
    <property type="match status" value="1"/>
</dbReference>
<feature type="domain" description="HTH marR-type" evidence="1">
    <location>
        <begin position="1"/>
        <end position="143"/>
    </location>
</feature>
<evidence type="ECO:0000313" key="2">
    <source>
        <dbReference type="EMBL" id="QDL37152.1"/>
    </source>
</evidence>
<dbReference type="InterPro" id="IPR036388">
    <property type="entry name" value="WH-like_DNA-bd_sf"/>
</dbReference>
<dbReference type="GO" id="GO:0003700">
    <property type="term" value="F:DNA-binding transcription factor activity"/>
    <property type="evidence" value="ECO:0007669"/>
    <property type="project" value="InterPro"/>
</dbReference>
<dbReference type="PROSITE" id="PS50995">
    <property type="entry name" value="HTH_MARR_2"/>
    <property type="match status" value="1"/>
</dbReference>
<name>A0A515D9Q6_9BURK</name>
<dbReference type="RefSeq" id="WP_142818318.1">
    <property type="nucleotide sequence ID" value="NZ_CP035503.1"/>
</dbReference>
<dbReference type="KEGG" id="rhf:EUB48_07535"/>
<dbReference type="Pfam" id="PF12802">
    <property type="entry name" value="MarR_2"/>
    <property type="match status" value="1"/>
</dbReference>
<dbReference type="GO" id="GO:0006950">
    <property type="term" value="P:response to stress"/>
    <property type="evidence" value="ECO:0007669"/>
    <property type="project" value="TreeGrafter"/>
</dbReference>
<dbReference type="PANTHER" id="PTHR33164">
    <property type="entry name" value="TRANSCRIPTIONAL REGULATOR, MARR FAMILY"/>
    <property type="match status" value="1"/>
</dbReference>
<dbReference type="Proteomes" id="UP000316798">
    <property type="component" value="Chromosome"/>
</dbReference>
<dbReference type="InterPro" id="IPR000835">
    <property type="entry name" value="HTH_MarR-typ"/>
</dbReference>
<dbReference type="SMART" id="SM00347">
    <property type="entry name" value="HTH_MARR"/>
    <property type="match status" value="1"/>
</dbReference>
<keyword evidence="3" id="KW-1185">Reference proteome</keyword>
<protein>
    <submittedName>
        <fullName evidence="2">MarR family transcriptional regulator</fullName>
    </submittedName>
</protein>
<dbReference type="InterPro" id="IPR036390">
    <property type="entry name" value="WH_DNA-bd_sf"/>
</dbReference>